<organism evidence="2 3">
    <name type="scientific">Vitis vinifera</name>
    <name type="common">Grape</name>
    <dbReference type="NCBI Taxonomy" id="29760"/>
    <lineage>
        <taxon>Eukaryota</taxon>
        <taxon>Viridiplantae</taxon>
        <taxon>Streptophyta</taxon>
        <taxon>Embryophyta</taxon>
        <taxon>Tracheophyta</taxon>
        <taxon>Spermatophyta</taxon>
        <taxon>Magnoliopsida</taxon>
        <taxon>eudicotyledons</taxon>
        <taxon>Gunneridae</taxon>
        <taxon>Pentapetalae</taxon>
        <taxon>rosids</taxon>
        <taxon>Vitales</taxon>
        <taxon>Vitaceae</taxon>
        <taxon>Viteae</taxon>
        <taxon>Vitis</taxon>
    </lineage>
</organism>
<dbReference type="CDD" id="cd22162">
    <property type="entry name" value="F-box_AtSKIP3-like"/>
    <property type="match status" value="1"/>
</dbReference>
<dbReference type="SUPFAM" id="SSF81383">
    <property type="entry name" value="F-box domain"/>
    <property type="match status" value="1"/>
</dbReference>
<evidence type="ECO:0000313" key="3">
    <source>
        <dbReference type="Proteomes" id="UP001227230"/>
    </source>
</evidence>
<reference evidence="2 3" key="1">
    <citation type="journal article" date="2023" name="Hortic Res">
        <title>The complete reference genome for grapevine (Vitis vinifera L.) genetics and breeding.</title>
        <authorList>
            <person name="Shi X."/>
            <person name="Cao S."/>
            <person name="Wang X."/>
            <person name="Huang S."/>
            <person name="Wang Y."/>
            <person name="Liu Z."/>
            <person name="Liu W."/>
            <person name="Leng X."/>
            <person name="Peng Y."/>
            <person name="Wang N."/>
            <person name="Wang Y."/>
            <person name="Ma Z."/>
            <person name="Xu X."/>
            <person name="Zhang F."/>
            <person name="Xue H."/>
            <person name="Zhong H."/>
            <person name="Wang Y."/>
            <person name="Zhang K."/>
            <person name="Velt A."/>
            <person name="Avia K."/>
            <person name="Holtgrawe D."/>
            <person name="Grimplet J."/>
            <person name="Matus J.T."/>
            <person name="Ware D."/>
            <person name="Wu X."/>
            <person name="Wang H."/>
            <person name="Liu C."/>
            <person name="Fang Y."/>
            <person name="Rustenholz C."/>
            <person name="Cheng Z."/>
            <person name="Xiao H."/>
            <person name="Zhou Y."/>
        </authorList>
    </citation>
    <scope>NUCLEOTIDE SEQUENCE [LARGE SCALE GENOMIC DNA]</scope>
    <source>
        <strain evidence="3">cv. Pinot noir / PN40024</strain>
        <tissue evidence="2">Leaf</tissue>
    </source>
</reference>
<dbReference type="PANTHER" id="PTHR32278:SF130">
    <property type="entry name" value="F-BOX DOMAIN-CONTAINING PROTEIN"/>
    <property type="match status" value="1"/>
</dbReference>
<dbReference type="PANTHER" id="PTHR32278">
    <property type="entry name" value="F-BOX DOMAIN-CONTAINING PROTEIN"/>
    <property type="match status" value="1"/>
</dbReference>
<dbReference type="InterPro" id="IPR025886">
    <property type="entry name" value="PP2-like"/>
</dbReference>
<dbReference type="EMBL" id="CP126651">
    <property type="protein sequence ID" value="WJZ85815.1"/>
    <property type="molecule type" value="Genomic_DNA"/>
</dbReference>
<dbReference type="Proteomes" id="UP001227230">
    <property type="component" value="Chromosome 4"/>
</dbReference>
<gene>
    <name evidence="2" type="ORF">VitviT2T_005333</name>
</gene>
<accession>A0ABY9BSG7</accession>
<dbReference type="InterPro" id="IPR036047">
    <property type="entry name" value="F-box-like_dom_sf"/>
</dbReference>
<keyword evidence="3" id="KW-1185">Reference proteome</keyword>
<feature type="compositionally biased region" description="Polar residues" evidence="1">
    <location>
        <begin position="1"/>
        <end position="19"/>
    </location>
</feature>
<evidence type="ECO:0008006" key="4">
    <source>
        <dbReference type="Google" id="ProtNLM"/>
    </source>
</evidence>
<proteinExistence type="predicted"/>
<sequence length="287" mass="33141">MDGNSNNRVEEGNFSQSDTGADFSTLPEACIVYILALTSPPDVCRMRAVAQWLLPAVESDALWLRFLPDDYQQILARSAEPPSLSDSSSKKELFFRLCDSPLLIDEGKKMFWLEKRSGKKCFMLSARDLAIIWGSTPRYWRWFSVPESRFSEIAYLNDVCWLEVKGVINACMLSPRTNYAAYLVFNLKTNSYGFEDVVVKSSIKIGDETTARRSYLKRRMRHRRELHSAEERIPYPTQRKDGWLEIELGEFLSRGGEDIEVEITQLDSHWKRGLMVEGIEFRPKDNL</sequence>
<name>A0ABY9BSG7_VITVI</name>
<feature type="region of interest" description="Disordered" evidence="1">
    <location>
        <begin position="1"/>
        <end position="20"/>
    </location>
</feature>
<evidence type="ECO:0000256" key="1">
    <source>
        <dbReference type="SAM" id="MobiDB-lite"/>
    </source>
</evidence>
<evidence type="ECO:0000313" key="2">
    <source>
        <dbReference type="EMBL" id="WJZ85815.1"/>
    </source>
</evidence>
<protein>
    <recommendedName>
        <fullName evidence="4">F-box domain-containing protein</fullName>
    </recommendedName>
</protein>
<dbReference type="Pfam" id="PF14299">
    <property type="entry name" value="PP2"/>
    <property type="match status" value="1"/>
</dbReference>